<feature type="non-terminal residue" evidence="2">
    <location>
        <position position="1"/>
    </location>
</feature>
<dbReference type="Proteomes" id="UP001444071">
    <property type="component" value="Unassembled WGS sequence"/>
</dbReference>
<dbReference type="PANTHER" id="PTHR46850">
    <property type="entry name" value="CHROMODOMAIN-HELICASE-DNA-BINDING PROTEIN 9"/>
    <property type="match status" value="1"/>
</dbReference>
<dbReference type="EMBL" id="JAHRIM010074094">
    <property type="protein sequence ID" value="MEQ2274041.1"/>
    <property type="molecule type" value="Genomic_DNA"/>
</dbReference>
<organism evidence="2 3">
    <name type="scientific">Xenotaenia resolanae</name>
    <dbReference type="NCBI Taxonomy" id="208358"/>
    <lineage>
        <taxon>Eukaryota</taxon>
        <taxon>Metazoa</taxon>
        <taxon>Chordata</taxon>
        <taxon>Craniata</taxon>
        <taxon>Vertebrata</taxon>
        <taxon>Euteleostomi</taxon>
        <taxon>Actinopterygii</taxon>
        <taxon>Neopterygii</taxon>
        <taxon>Teleostei</taxon>
        <taxon>Neoteleostei</taxon>
        <taxon>Acanthomorphata</taxon>
        <taxon>Ovalentaria</taxon>
        <taxon>Atherinomorphae</taxon>
        <taxon>Cyprinodontiformes</taxon>
        <taxon>Goodeidae</taxon>
        <taxon>Xenotaenia</taxon>
    </lineage>
</organism>
<comment type="caution">
    <text evidence="2">The sequence shown here is derived from an EMBL/GenBank/DDBJ whole genome shotgun (WGS) entry which is preliminary data.</text>
</comment>
<dbReference type="PANTHER" id="PTHR46850:SF1">
    <property type="entry name" value="CHROMODOMAIN-HELICASE-DNA-BINDING PROTEIN 9"/>
    <property type="match status" value="1"/>
</dbReference>
<accession>A0ABV0WZG4</accession>
<name>A0ABV0WZG4_9TELE</name>
<feature type="compositionally biased region" description="Basic residues" evidence="1">
    <location>
        <begin position="1"/>
        <end position="13"/>
    </location>
</feature>
<dbReference type="InterPro" id="IPR051493">
    <property type="entry name" value="CHD"/>
</dbReference>
<feature type="compositionally biased region" description="Basic and acidic residues" evidence="1">
    <location>
        <begin position="25"/>
        <end position="38"/>
    </location>
</feature>
<sequence>KIVIKIGKRKKRKPESSEQESDDDPLPRHASKDDDSKRRSNRQVKRKKYAEELEARLSDEDVKVIVKAKKTNPAASKEPAVQLFVENPTEEDAAVIDKIMSSHVVKKEVSPGVMVEVEEFFVKYKN</sequence>
<evidence type="ECO:0000256" key="1">
    <source>
        <dbReference type="SAM" id="MobiDB-lite"/>
    </source>
</evidence>
<feature type="region of interest" description="Disordered" evidence="1">
    <location>
        <begin position="1"/>
        <end position="47"/>
    </location>
</feature>
<reference evidence="2 3" key="1">
    <citation type="submission" date="2021-06" db="EMBL/GenBank/DDBJ databases">
        <authorList>
            <person name="Palmer J.M."/>
        </authorList>
    </citation>
    <scope>NUCLEOTIDE SEQUENCE [LARGE SCALE GENOMIC DNA]</scope>
    <source>
        <strain evidence="2 3">XR_2019</strain>
        <tissue evidence="2">Muscle</tissue>
    </source>
</reference>
<protein>
    <submittedName>
        <fullName evidence="2">Chromodomain-helicase-DNA-binding protein 9</fullName>
    </submittedName>
</protein>
<keyword evidence="3" id="KW-1185">Reference proteome</keyword>
<gene>
    <name evidence="2" type="primary">CHD9</name>
    <name evidence="2" type="ORF">XENORESO_012959</name>
</gene>
<proteinExistence type="predicted"/>
<evidence type="ECO:0000313" key="3">
    <source>
        <dbReference type="Proteomes" id="UP001444071"/>
    </source>
</evidence>
<evidence type="ECO:0000313" key="2">
    <source>
        <dbReference type="EMBL" id="MEQ2274041.1"/>
    </source>
</evidence>